<comment type="caution">
    <text evidence="1">The sequence shown here is derived from an EMBL/GenBank/DDBJ whole genome shotgun (WGS) entry which is preliminary data.</text>
</comment>
<proteinExistence type="predicted"/>
<dbReference type="AlphaFoldDB" id="A0A5C5VVJ7"/>
<dbReference type="RefSeq" id="WP_146511999.1">
    <property type="nucleotide sequence ID" value="NZ_SIHI01000039.1"/>
</dbReference>
<protein>
    <submittedName>
        <fullName evidence="1">Uncharacterized protein</fullName>
    </submittedName>
</protein>
<dbReference type="OrthoDB" id="286132at2"/>
<organism evidence="1 2">
    <name type="scientific">Thalassoglobus neptunius</name>
    <dbReference type="NCBI Taxonomy" id="1938619"/>
    <lineage>
        <taxon>Bacteria</taxon>
        <taxon>Pseudomonadati</taxon>
        <taxon>Planctomycetota</taxon>
        <taxon>Planctomycetia</taxon>
        <taxon>Planctomycetales</taxon>
        <taxon>Planctomycetaceae</taxon>
        <taxon>Thalassoglobus</taxon>
    </lineage>
</organism>
<keyword evidence="2" id="KW-1185">Reference proteome</keyword>
<name>A0A5C5VVJ7_9PLAN</name>
<dbReference type="Proteomes" id="UP000317243">
    <property type="component" value="Unassembled WGS sequence"/>
</dbReference>
<reference evidence="1 2" key="1">
    <citation type="submission" date="2019-02" db="EMBL/GenBank/DDBJ databases">
        <title>Deep-cultivation of Planctomycetes and their phenomic and genomic characterization uncovers novel biology.</title>
        <authorList>
            <person name="Wiegand S."/>
            <person name="Jogler M."/>
            <person name="Boedeker C."/>
            <person name="Pinto D."/>
            <person name="Vollmers J."/>
            <person name="Rivas-Marin E."/>
            <person name="Kohn T."/>
            <person name="Peeters S.H."/>
            <person name="Heuer A."/>
            <person name="Rast P."/>
            <person name="Oberbeckmann S."/>
            <person name="Bunk B."/>
            <person name="Jeske O."/>
            <person name="Meyerdierks A."/>
            <person name="Storesund J.E."/>
            <person name="Kallscheuer N."/>
            <person name="Luecker S."/>
            <person name="Lage O.M."/>
            <person name="Pohl T."/>
            <person name="Merkel B.J."/>
            <person name="Hornburger P."/>
            <person name="Mueller R.-W."/>
            <person name="Bruemmer F."/>
            <person name="Labrenz M."/>
            <person name="Spormann A.M."/>
            <person name="Op Den Camp H."/>
            <person name="Overmann J."/>
            <person name="Amann R."/>
            <person name="Jetten M.S.M."/>
            <person name="Mascher T."/>
            <person name="Medema M.H."/>
            <person name="Devos D.P."/>
            <person name="Kaster A.-K."/>
            <person name="Ovreas L."/>
            <person name="Rohde M."/>
            <person name="Galperin M.Y."/>
            <person name="Jogler C."/>
        </authorList>
    </citation>
    <scope>NUCLEOTIDE SEQUENCE [LARGE SCALE GENOMIC DNA]</scope>
    <source>
        <strain evidence="1 2">KOR42</strain>
    </source>
</reference>
<sequence length="81" mass="9260">MTDETESIRREMVAEINAEPGSREYLEAKHGQVWDTSELQRDFEVLGFMAPLVVASRKSDGTRGSLMFQASPRFYFGWSPE</sequence>
<gene>
    <name evidence="1" type="ORF">KOR42_46640</name>
</gene>
<evidence type="ECO:0000313" key="1">
    <source>
        <dbReference type="EMBL" id="TWT42614.1"/>
    </source>
</evidence>
<dbReference type="EMBL" id="SIHI01000039">
    <property type="protein sequence ID" value="TWT42614.1"/>
    <property type="molecule type" value="Genomic_DNA"/>
</dbReference>
<evidence type="ECO:0000313" key="2">
    <source>
        <dbReference type="Proteomes" id="UP000317243"/>
    </source>
</evidence>
<accession>A0A5C5VVJ7</accession>